<comment type="caution">
    <text evidence="2">The sequence shown here is derived from an EMBL/GenBank/DDBJ whole genome shotgun (WGS) entry which is preliminary data.</text>
</comment>
<accession>A0A9W4H5Z5</accession>
<gene>
    <name evidence="2" type="ORF">SBRY_60146</name>
</gene>
<dbReference type="EMBL" id="CAJVAX010000020">
    <property type="protein sequence ID" value="CAG7653438.1"/>
    <property type="molecule type" value="Genomic_DNA"/>
</dbReference>
<organism evidence="2 3">
    <name type="scientific">Actinacidiphila bryophytorum</name>
    <dbReference type="NCBI Taxonomy" id="1436133"/>
    <lineage>
        <taxon>Bacteria</taxon>
        <taxon>Bacillati</taxon>
        <taxon>Actinomycetota</taxon>
        <taxon>Actinomycetes</taxon>
        <taxon>Kitasatosporales</taxon>
        <taxon>Streptomycetaceae</taxon>
        <taxon>Actinacidiphila</taxon>
    </lineage>
</organism>
<evidence type="ECO:0000313" key="2">
    <source>
        <dbReference type="EMBL" id="CAG7653438.1"/>
    </source>
</evidence>
<reference evidence="2" key="1">
    <citation type="submission" date="2021-06" db="EMBL/GenBank/DDBJ databases">
        <authorList>
            <person name="Arsene-Ploetze F."/>
        </authorList>
    </citation>
    <scope>NUCLEOTIDE SEQUENCE</scope>
    <source>
        <strain evidence="2">SBRY1</strain>
    </source>
</reference>
<protein>
    <submittedName>
        <fullName evidence="2">Uncharacterized protein</fullName>
    </submittedName>
</protein>
<dbReference type="Proteomes" id="UP001153328">
    <property type="component" value="Unassembled WGS sequence"/>
</dbReference>
<proteinExistence type="predicted"/>
<dbReference type="AlphaFoldDB" id="A0A9W4H5Z5"/>
<keyword evidence="3" id="KW-1185">Reference proteome</keyword>
<sequence length="133" mass="14300">MPSRRAAPDPPVTAGVRLPLRRGAFQGRGELRDQPTNHAPVVTIPKGQFLSETDHRPVGLSAQFPAPLRWWPPVITRAPTGARVVTGPKGLLGPCRTTGRERSEMGAPPGKALGEGRSRPRAARRRSDAAPRP</sequence>
<feature type="region of interest" description="Disordered" evidence="1">
    <location>
        <begin position="85"/>
        <end position="133"/>
    </location>
</feature>
<evidence type="ECO:0000313" key="3">
    <source>
        <dbReference type="Proteomes" id="UP001153328"/>
    </source>
</evidence>
<evidence type="ECO:0000256" key="1">
    <source>
        <dbReference type="SAM" id="MobiDB-lite"/>
    </source>
</evidence>
<name>A0A9W4H5Z5_9ACTN</name>